<dbReference type="Proteomes" id="UP000035909">
    <property type="component" value="Unassembled WGS sequence"/>
</dbReference>
<dbReference type="PATRIC" id="fig|320778.3.peg.1760"/>
<feature type="signal peptide" evidence="1">
    <location>
        <begin position="1"/>
        <end position="17"/>
    </location>
</feature>
<keyword evidence="3" id="KW-1185">Reference proteome</keyword>
<evidence type="ECO:0000256" key="1">
    <source>
        <dbReference type="SAM" id="SignalP"/>
    </source>
</evidence>
<dbReference type="RefSeq" id="WP_047884657.1">
    <property type="nucleotide sequence ID" value="NZ_CP071326.1"/>
</dbReference>
<dbReference type="OrthoDB" id="6310847at2"/>
<name>A0A0J1K826_9GAMM</name>
<organism evidence="2 3">
    <name type="scientific">Photobacterium ganghwense</name>
    <dbReference type="NCBI Taxonomy" id="320778"/>
    <lineage>
        <taxon>Bacteria</taxon>
        <taxon>Pseudomonadati</taxon>
        <taxon>Pseudomonadota</taxon>
        <taxon>Gammaproteobacteria</taxon>
        <taxon>Vibrionales</taxon>
        <taxon>Vibrionaceae</taxon>
        <taxon>Photobacterium</taxon>
    </lineage>
</organism>
<reference evidence="2 3" key="1">
    <citation type="submission" date="2015-05" db="EMBL/GenBank/DDBJ databases">
        <title>Photobacterium galathea sp. nov.</title>
        <authorList>
            <person name="Machado H."/>
            <person name="Gram L."/>
        </authorList>
    </citation>
    <scope>NUCLEOTIDE SEQUENCE [LARGE SCALE GENOMIC DNA]</scope>
    <source>
        <strain evidence="2 3">DSM 22954</strain>
    </source>
</reference>
<evidence type="ECO:0008006" key="4">
    <source>
        <dbReference type="Google" id="ProtNLM"/>
    </source>
</evidence>
<gene>
    <name evidence="2" type="ORF">ABT57_08110</name>
</gene>
<sequence>MKVTKLAGLMTVALALAGCQTNQGSQSYSVESNAGNSSLIIGKSAHDFTDSDIEVPAFFNTQGLQFCTYEATEKDSRCPLAKKTIRMYFGDVKTDVSASLRGKSADVFNSMHSNIAKFSSKALENTLENQFAGVNRFRIVTRDNDAVNLAMEEILADEGAVNVARKKSALGRLSTDYLIKVDVLKTGDMLFGSTQSLFQTSMEMSTGVIDPYTKEKVSYPNLGKIRVSNFDVRDRDSYTTVIANGSYYRGFNYESGKDVNAVMNEMASRGFDIMLTRLLKEMPATAQVMGVKGDRISLDRGQNAGVLPNETMVVFEYSAGFVEPIGVATVNPSKQSAQGKMVRWKDSDTADDVRDSAEKGIYRPDRQRRLFAVSVGVPMEFMKERSTWAPKS</sequence>
<dbReference type="AlphaFoldDB" id="A0A0J1K826"/>
<evidence type="ECO:0000313" key="3">
    <source>
        <dbReference type="Proteomes" id="UP000035909"/>
    </source>
</evidence>
<protein>
    <recommendedName>
        <fullName evidence="4">Curli production assembly/transport component CsgG</fullName>
    </recommendedName>
</protein>
<dbReference type="STRING" id="320778.ABT57_08110"/>
<dbReference type="EMBL" id="LDOU01000006">
    <property type="protein sequence ID" value="KLV10492.1"/>
    <property type="molecule type" value="Genomic_DNA"/>
</dbReference>
<comment type="caution">
    <text evidence="2">The sequence shown here is derived from an EMBL/GenBank/DDBJ whole genome shotgun (WGS) entry which is preliminary data.</text>
</comment>
<feature type="chain" id="PRO_5005254343" description="Curli production assembly/transport component CsgG" evidence="1">
    <location>
        <begin position="18"/>
        <end position="392"/>
    </location>
</feature>
<evidence type="ECO:0000313" key="2">
    <source>
        <dbReference type="EMBL" id="KLV10492.1"/>
    </source>
</evidence>
<accession>A0A0J1K826</accession>
<proteinExistence type="predicted"/>
<dbReference type="PROSITE" id="PS51257">
    <property type="entry name" value="PROKAR_LIPOPROTEIN"/>
    <property type="match status" value="1"/>
</dbReference>
<keyword evidence="1" id="KW-0732">Signal</keyword>